<accession>A0ABR1YW68</accession>
<protein>
    <submittedName>
        <fullName evidence="2">Uncharacterized protein</fullName>
    </submittedName>
</protein>
<proteinExistence type="predicted"/>
<reference evidence="2 3" key="1">
    <citation type="submission" date="2024-04" db="EMBL/GenBank/DDBJ databases">
        <title>Phyllosticta paracitricarpa is synonymous to the EU quarantine fungus P. citricarpa based on phylogenomic analyses.</title>
        <authorList>
            <consortium name="Lawrence Berkeley National Laboratory"/>
            <person name="Van Ingen-Buijs V.A."/>
            <person name="Van Westerhoven A.C."/>
            <person name="Haridas S."/>
            <person name="Skiadas P."/>
            <person name="Martin F."/>
            <person name="Groenewald J.Z."/>
            <person name="Crous P.W."/>
            <person name="Seidl M.F."/>
        </authorList>
    </citation>
    <scope>NUCLEOTIDE SEQUENCE [LARGE SCALE GENOMIC DNA]</scope>
    <source>
        <strain evidence="2 3">CBS 123374</strain>
    </source>
</reference>
<feature type="compositionally biased region" description="Basic and acidic residues" evidence="1">
    <location>
        <begin position="108"/>
        <end position="117"/>
    </location>
</feature>
<evidence type="ECO:0000256" key="1">
    <source>
        <dbReference type="SAM" id="MobiDB-lite"/>
    </source>
</evidence>
<name>A0ABR1YW68_9PEZI</name>
<gene>
    <name evidence="2" type="ORF">HDK90DRAFT_184313</name>
</gene>
<dbReference type="EMBL" id="JBBWRZ010000003">
    <property type="protein sequence ID" value="KAK8240448.1"/>
    <property type="molecule type" value="Genomic_DNA"/>
</dbReference>
<evidence type="ECO:0000313" key="2">
    <source>
        <dbReference type="EMBL" id="KAK8240448.1"/>
    </source>
</evidence>
<organism evidence="2 3">
    <name type="scientific">Phyllosticta capitalensis</name>
    <dbReference type="NCBI Taxonomy" id="121624"/>
    <lineage>
        <taxon>Eukaryota</taxon>
        <taxon>Fungi</taxon>
        <taxon>Dikarya</taxon>
        <taxon>Ascomycota</taxon>
        <taxon>Pezizomycotina</taxon>
        <taxon>Dothideomycetes</taxon>
        <taxon>Dothideomycetes incertae sedis</taxon>
        <taxon>Botryosphaeriales</taxon>
        <taxon>Phyllostictaceae</taxon>
        <taxon>Phyllosticta</taxon>
    </lineage>
</organism>
<keyword evidence="3" id="KW-1185">Reference proteome</keyword>
<feature type="region of interest" description="Disordered" evidence="1">
    <location>
        <begin position="95"/>
        <end position="135"/>
    </location>
</feature>
<sequence>MINCSLSFASCFSPVTVMRSVSAGLARVGTCLVRLGTVEMTLWSFGSDRLVLSFAASPSQPGLSGLSLDARSCDLRTRLAPVSLDELRFRSLVPAERPESNMPTPAGTRERGSEAESRLSPAPTSAAARPNPSLLLTAPERRPLLMFKFQSRKPGIVAKRPCQPEARHAC</sequence>
<comment type="caution">
    <text evidence="2">The sequence shown here is derived from an EMBL/GenBank/DDBJ whole genome shotgun (WGS) entry which is preliminary data.</text>
</comment>
<evidence type="ECO:0000313" key="3">
    <source>
        <dbReference type="Proteomes" id="UP001492380"/>
    </source>
</evidence>
<dbReference type="Proteomes" id="UP001492380">
    <property type="component" value="Unassembled WGS sequence"/>
</dbReference>